<evidence type="ECO:0000256" key="1">
    <source>
        <dbReference type="SAM" id="MobiDB-lite"/>
    </source>
</evidence>
<comment type="caution">
    <text evidence="2">The sequence shown here is derived from an EMBL/GenBank/DDBJ whole genome shotgun (WGS) entry which is preliminary data.</text>
</comment>
<name>A0ABU6VMR9_9FABA</name>
<keyword evidence="3" id="KW-1185">Reference proteome</keyword>
<evidence type="ECO:0000313" key="2">
    <source>
        <dbReference type="EMBL" id="MED6174892.1"/>
    </source>
</evidence>
<gene>
    <name evidence="2" type="ORF">PIB30_073241</name>
</gene>
<protein>
    <submittedName>
        <fullName evidence="2">Uncharacterized protein</fullName>
    </submittedName>
</protein>
<dbReference type="EMBL" id="JASCZI010151919">
    <property type="protein sequence ID" value="MED6174892.1"/>
    <property type="molecule type" value="Genomic_DNA"/>
</dbReference>
<reference evidence="2 3" key="1">
    <citation type="journal article" date="2023" name="Plants (Basel)">
        <title>Bridging the Gap: Combining Genomics and Transcriptomics Approaches to Understand Stylosanthes scabra, an Orphan Legume from the Brazilian Caatinga.</title>
        <authorList>
            <person name="Ferreira-Neto J.R.C."/>
            <person name="da Silva M.D."/>
            <person name="Binneck E."/>
            <person name="de Melo N.F."/>
            <person name="da Silva R.H."/>
            <person name="de Melo A.L.T.M."/>
            <person name="Pandolfi V."/>
            <person name="Bustamante F.O."/>
            <person name="Brasileiro-Vidal A.C."/>
            <person name="Benko-Iseppon A.M."/>
        </authorList>
    </citation>
    <scope>NUCLEOTIDE SEQUENCE [LARGE SCALE GENOMIC DNA]</scope>
    <source>
        <tissue evidence="2">Leaves</tissue>
    </source>
</reference>
<dbReference type="Proteomes" id="UP001341840">
    <property type="component" value="Unassembled WGS sequence"/>
</dbReference>
<feature type="compositionally biased region" description="Polar residues" evidence="1">
    <location>
        <begin position="191"/>
        <end position="203"/>
    </location>
</feature>
<proteinExistence type="predicted"/>
<accession>A0ABU6VMR9</accession>
<feature type="region of interest" description="Disordered" evidence="1">
    <location>
        <begin position="182"/>
        <end position="204"/>
    </location>
</feature>
<sequence>MMACIRSNPLAKAKTKAHRLSLRASPRLAALRSQGIVQPQLQAPDIQVENIPISIVLPKKRLTYRMAGEGSFCSFRKGTKLPCRPSQRIAALHCAKNQASKEHEVIELSSDSEHEMDENLEADAERALPAAGEGAEETFAKNHVYAALWEMIDAESENEAEEIPYQWELDRVLNNWGKIEPDMGPVGNDQGPRSQQTKHYTSSHLHRGPCNFQVWGGEYFAVTATRK</sequence>
<organism evidence="2 3">
    <name type="scientific">Stylosanthes scabra</name>
    <dbReference type="NCBI Taxonomy" id="79078"/>
    <lineage>
        <taxon>Eukaryota</taxon>
        <taxon>Viridiplantae</taxon>
        <taxon>Streptophyta</taxon>
        <taxon>Embryophyta</taxon>
        <taxon>Tracheophyta</taxon>
        <taxon>Spermatophyta</taxon>
        <taxon>Magnoliopsida</taxon>
        <taxon>eudicotyledons</taxon>
        <taxon>Gunneridae</taxon>
        <taxon>Pentapetalae</taxon>
        <taxon>rosids</taxon>
        <taxon>fabids</taxon>
        <taxon>Fabales</taxon>
        <taxon>Fabaceae</taxon>
        <taxon>Papilionoideae</taxon>
        <taxon>50 kb inversion clade</taxon>
        <taxon>dalbergioids sensu lato</taxon>
        <taxon>Dalbergieae</taxon>
        <taxon>Pterocarpus clade</taxon>
        <taxon>Stylosanthes</taxon>
    </lineage>
</organism>
<evidence type="ECO:0000313" key="3">
    <source>
        <dbReference type="Proteomes" id="UP001341840"/>
    </source>
</evidence>